<dbReference type="InterPro" id="IPR020556">
    <property type="entry name" value="Amidase_CS"/>
</dbReference>
<dbReference type="EMBL" id="JALJOU010000068">
    <property type="protein sequence ID" value="KAK9826102.1"/>
    <property type="molecule type" value="Genomic_DNA"/>
</dbReference>
<dbReference type="AlphaFoldDB" id="A0AAW1QXD2"/>
<comment type="caution">
    <text evidence="3">The sequence shown here is derived from an EMBL/GenBank/DDBJ whole genome shotgun (WGS) entry which is preliminary data.</text>
</comment>
<feature type="domain" description="Amidase" evidence="2">
    <location>
        <begin position="9"/>
        <end position="181"/>
    </location>
</feature>
<protein>
    <recommendedName>
        <fullName evidence="2">Amidase domain-containing protein</fullName>
    </recommendedName>
</protein>
<dbReference type="NCBIfam" id="NF006169">
    <property type="entry name" value="PRK08310.1"/>
    <property type="match status" value="1"/>
</dbReference>
<organism evidence="3 4">
    <name type="scientific">Elliptochloris bilobata</name>
    <dbReference type="NCBI Taxonomy" id="381761"/>
    <lineage>
        <taxon>Eukaryota</taxon>
        <taxon>Viridiplantae</taxon>
        <taxon>Chlorophyta</taxon>
        <taxon>core chlorophytes</taxon>
        <taxon>Trebouxiophyceae</taxon>
        <taxon>Trebouxiophyceae incertae sedis</taxon>
        <taxon>Elliptochloris clade</taxon>
        <taxon>Elliptochloris</taxon>
    </lineage>
</organism>
<dbReference type="PANTHER" id="PTHR46310">
    <property type="entry name" value="AMIDASE 1"/>
    <property type="match status" value="1"/>
</dbReference>
<dbReference type="PROSITE" id="PS00571">
    <property type="entry name" value="AMIDASES"/>
    <property type="match status" value="1"/>
</dbReference>
<comment type="similarity">
    <text evidence="1">Belongs to the amidase family.</text>
</comment>
<dbReference type="PANTHER" id="PTHR46310:SF7">
    <property type="entry name" value="AMIDASE 1"/>
    <property type="match status" value="1"/>
</dbReference>
<proteinExistence type="inferred from homology"/>
<dbReference type="InterPro" id="IPR023631">
    <property type="entry name" value="Amidase_dom"/>
</dbReference>
<dbReference type="Gene3D" id="3.90.1300.10">
    <property type="entry name" value="Amidase signature (AS) domain"/>
    <property type="match status" value="1"/>
</dbReference>
<evidence type="ECO:0000256" key="1">
    <source>
        <dbReference type="ARBA" id="ARBA00009199"/>
    </source>
</evidence>
<gene>
    <name evidence="3" type="ORF">WJX81_003594</name>
</gene>
<dbReference type="Pfam" id="PF01425">
    <property type="entry name" value="Amidase"/>
    <property type="match status" value="2"/>
</dbReference>
<reference evidence="3 4" key="1">
    <citation type="journal article" date="2024" name="Nat. Commun.">
        <title>Phylogenomics reveals the evolutionary origins of lichenization in chlorophyte algae.</title>
        <authorList>
            <person name="Puginier C."/>
            <person name="Libourel C."/>
            <person name="Otte J."/>
            <person name="Skaloud P."/>
            <person name="Haon M."/>
            <person name="Grisel S."/>
            <person name="Petersen M."/>
            <person name="Berrin J.G."/>
            <person name="Delaux P.M."/>
            <person name="Dal Grande F."/>
            <person name="Keller J."/>
        </authorList>
    </citation>
    <scope>NUCLEOTIDE SEQUENCE [LARGE SCALE GENOMIC DNA]</scope>
    <source>
        <strain evidence="3 4">SAG 245.80</strain>
    </source>
</reference>
<evidence type="ECO:0000259" key="2">
    <source>
        <dbReference type="Pfam" id="PF01425"/>
    </source>
</evidence>
<feature type="domain" description="Amidase" evidence="2">
    <location>
        <begin position="265"/>
        <end position="378"/>
    </location>
</feature>
<evidence type="ECO:0000313" key="3">
    <source>
        <dbReference type="EMBL" id="KAK9826102.1"/>
    </source>
</evidence>
<dbReference type="SUPFAM" id="SSF75304">
    <property type="entry name" value="Amidase signature (AS) enzymes"/>
    <property type="match status" value="1"/>
</dbReference>
<sequence length="390" mass="40708">MPDSFRLDGAASGPLEGLTFAAKDLYDVKGHVTSFGSPYWAATHAPAAFTAPAVQVLLDAGARLVGKAQLNQLAYSFNGRNECYGTPVNPACPDRIPGGSSSGSAVAVAEGSADIALGSDTGGSVRVPASYCGILGLRPTHGRVSLVGVCPLAPSYDTGGFFAKDLAVLQKAAAVLLEPSMHRRIKFTRLLIAGDAFAIADADAREALLQALTAPALRERYGDLVQVGLGDVKTGSLTDWADAQRRSANYEIWQELGPWVEQHRPPFGQDVAPQLSMASQITAEEAEAATVQRRAIAARMDELLGDGTAVLLPATTSAAPPLSLAPDELNPIWKRVIKLTAPAGLAGLPQVSLPVAKVDSCPLGLGLMGPRGSDEDLLRLAADLMELLRA</sequence>
<dbReference type="Proteomes" id="UP001445335">
    <property type="component" value="Unassembled WGS sequence"/>
</dbReference>
<evidence type="ECO:0000313" key="4">
    <source>
        <dbReference type="Proteomes" id="UP001445335"/>
    </source>
</evidence>
<dbReference type="InterPro" id="IPR036928">
    <property type="entry name" value="AS_sf"/>
</dbReference>
<accession>A0AAW1QXD2</accession>
<keyword evidence="4" id="KW-1185">Reference proteome</keyword>
<name>A0AAW1QXD2_9CHLO</name>